<dbReference type="RefSeq" id="WP_161481301.1">
    <property type="nucleotide sequence ID" value="NZ_WXEW01000006.1"/>
</dbReference>
<evidence type="ECO:0000313" key="2">
    <source>
        <dbReference type="Proteomes" id="UP000479526"/>
    </source>
</evidence>
<name>A0A7C9NPU3_9ACTN</name>
<protein>
    <recommendedName>
        <fullName evidence="3">Nucleotidyl transferase AbiEii/AbiGii toxin family protein</fullName>
    </recommendedName>
</protein>
<proteinExistence type="predicted"/>
<dbReference type="EMBL" id="WXEW01000006">
    <property type="protein sequence ID" value="NAS24076.1"/>
    <property type="molecule type" value="Genomic_DNA"/>
</dbReference>
<sequence>MTFLGVFPDRILAAIRPARLDLALIGGPALRLHGMRAAHPDAGTGELRLATTVKLVEPAWHATESLHRAGFDVAVEEISARATRLTAHDPVTEQTCAVDLLREDLAEPVEEIDGTPVVSLLDATGLAMRDLHERGTAEDVVNVASVRALYSYRELETMGRAHLDDFAAEELADRLDAAEMMPLPREIRAWALAWAEDIRLRRPEEGDTDW</sequence>
<accession>A0A7C9NPU3</accession>
<dbReference type="AlphaFoldDB" id="A0A7C9NPU3"/>
<dbReference type="Proteomes" id="UP000479526">
    <property type="component" value="Unassembled WGS sequence"/>
</dbReference>
<comment type="caution">
    <text evidence="1">The sequence shown here is derived from an EMBL/GenBank/DDBJ whole genome shotgun (WGS) entry which is preliminary data.</text>
</comment>
<organism evidence="1 2">
    <name type="scientific">Herbidospora solisilvae</name>
    <dbReference type="NCBI Taxonomy" id="2696284"/>
    <lineage>
        <taxon>Bacteria</taxon>
        <taxon>Bacillati</taxon>
        <taxon>Actinomycetota</taxon>
        <taxon>Actinomycetes</taxon>
        <taxon>Streptosporangiales</taxon>
        <taxon>Streptosporangiaceae</taxon>
        <taxon>Herbidospora</taxon>
    </lineage>
</organism>
<gene>
    <name evidence="1" type="ORF">GT755_20580</name>
</gene>
<reference evidence="1 2" key="1">
    <citation type="submission" date="2020-01" db="EMBL/GenBank/DDBJ databases">
        <title>Herbidospora sp. NEAU-GS84 nov., a novel actinomycete isolated from soil.</title>
        <authorList>
            <person name="Han L."/>
        </authorList>
    </citation>
    <scope>NUCLEOTIDE SEQUENCE [LARGE SCALE GENOMIC DNA]</scope>
    <source>
        <strain evidence="1 2">NEAU-GS84</strain>
    </source>
</reference>
<keyword evidence="2" id="KW-1185">Reference proteome</keyword>
<evidence type="ECO:0000313" key="1">
    <source>
        <dbReference type="EMBL" id="NAS24076.1"/>
    </source>
</evidence>
<evidence type="ECO:0008006" key="3">
    <source>
        <dbReference type="Google" id="ProtNLM"/>
    </source>
</evidence>